<evidence type="ECO:0000256" key="1">
    <source>
        <dbReference type="SAM" id="MobiDB-lite"/>
    </source>
</evidence>
<evidence type="ECO:0000313" key="2">
    <source>
        <dbReference type="EMBL" id="TFK46547.1"/>
    </source>
</evidence>
<dbReference type="EMBL" id="ML213529">
    <property type="protein sequence ID" value="TFK46547.1"/>
    <property type="molecule type" value="Genomic_DNA"/>
</dbReference>
<dbReference type="Proteomes" id="UP000305948">
    <property type="component" value="Unassembled WGS sequence"/>
</dbReference>
<proteinExistence type="predicted"/>
<feature type="compositionally biased region" description="Polar residues" evidence="1">
    <location>
        <begin position="268"/>
        <end position="279"/>
    </location>
</feature>
<evidence type="ECO:0000313" key="3">
    <source>
        <dbReference type="Proteomes" id="UP000305948"/>
    </source>
</evidence>
<feature type="region of interest" description="Disordered" evidence="1">
    <location>
        <begin position="258"/>
        <end position="279"/>
    </location>
</feature>
<name>A0A5C3MNU8_9AGAM</name>
<gene>
    <name evidence="2" type="ORF">OE88DRAFT_904438</name>
</gene>
<protein>
    <submittedName>
        <fullName evidence="2">Uncharacterized protein</fullName>
    </submittedName>
</protein>
<accession>A0A5C3MNU8</accession>
<organism evidence="2 3">
    <name type="scientific">Heliocybe sulcata</name>
    <dbReference type="NCBI Taxonomy" id="5364"/>
    <lineage>
        <taxon>Eukaryota</taxon>
        <taxon>Fungi</taxon>
        <taxon>Dikarya</taxon>
        <taxon>Basidiomycota</taxon>
        <taxon>Agaricomycotina</taxon>
        <taxon>Agaricomycetes</taxon>
        <taxon>Gloeophyllales</taxon>
        <taxon>Gloeophyllaceae</taxon>
        <taxon>Heliocybe</taxon>
    </lineage>
</organism>
<dbReference type="AlphaFoldDB" id="A0A5C3MNU8"/>
<reference evidence="2 3" key="1">
    <citation type="journal article" date="2019" name="Nat. Ecol. Evol.">
        <title>Megaphylogeny resolves global patterns of mushroom evolution.</title>
        <authorList>
            <person name="Varga T."/>
            <person name="Krizsan K."/>
            <person name="Foldi C."/>
            <person name="Dima B."/>
            <person name="Sanchez-Garcia M."/>
            <person name="Sanchez-Ramirez S."/>
            <person name="Szollosi G.J."/>
            <person name="Szarkandi J.G."/>
            <person name="Papp V."/>
            <person name="Albert L."/>
            <person name="Andreopoulos W."/>
            <person name="Angelini C."/>
            <person name="Antonin V."/>
            <person name="Barry K.W."/>
            <person name="Bougher N.L."/>
            <person name="Buchanan P."/>
            <person name="Buyck B."/>
            <person name="Bense V."/>
            <person name="Catcheside P."/>
            <person name="Chovatia M."/>
            <person name="Cooper J."/>
            <person name="Damon W."/>
            <person name="Desjardin D."/>
            <person name="Finy P."/>
            <person name="Geml J."/>
            <person name="Haridas S."/>
            <person name="Hughes K."/>
            <person name="Justo A."/>
            <person name="Karasinski D."/>
            <person name="Kautmanova I."/>
            <person name="Kiss B."/>
            <person name="Kocsube S."/>
            <person name="Kotiranta H."/>
            <person name="LaButti K.M."/>
            <person name="Lechner B.E."/>
            <person name="Liimatainen K."/>
            <person name="Lipzen A."/>
            <person name="Lukacs Z."/>
            <person name="Mihaltcheva S."/>
            <person name="Morgado L.N."/>
            <person name="Niskanen T."/>
            <person name="Noordeloos M.E."/>
            <person name="Ohm R.A."/>
            <person name="Ortiz-Santana B."/>
            <person name="Ovrebo C."/>
            <person name="Racz N."/>
            <person name="Riley R."/>
            <person name="Savchenko A."/>
            <person name="Shiryaev A."/>
            <person name="Soop K."/>
            <person name="Spirin V."/>
            <person name="Szebenyi C."/>
            <person name="Tomsovsky M."/>
            <person name="Tulloss R.E."/>
            <person name="Uehling J."/>
            <person name="Grigoriev I.V."/>
            <person name="Vagvolgyi C."/>
            <person name="Papp T."/>
            <person name="Martin F.M."/>
            <person name="Miettinen O."/>
            <person name="Hibbett D.S."/>
            <person name="Nagy L.G."/>
        </authorList>
    </citation>
    <scope>NUCLEOTIDE SEQUENCE [LARGE SCALE GENOMIC DNA]</scope>
    <source>
        <strain evidence="2 3">OMC1185</strain>
    </source>
</reference>
<keyword evidence="3" id="KW-1185">Reference proteome</keyword>
<sequence>MMHGHSTDGSCEVCQPVKVKRNSNGPHRVSLCSRREDIALCFGILPRPAGTKLIAYPYFSVTVDRTQKSAIEHLPSARARATISVCGYSLVHTECPPFLASLIPPSYLFVEQDLPSTLGYISLEAVHWPQVFLPRGYRTSRFERVKEGHRLSNNYRRLCYRCIDWALLPMDGQGLASNWLPVEKVGRPLYCSQTPVDSVCGCQCPPKFRWFSVTCVGLMRQQTAVNEWRPRLHGVPKVSCHCRVNRLVFCVYLRSADSGQAVPPSSPPLDTSSRPCAAP</sequence>